<dbReference type="GO" id="GO:0005975">
    <property type="term" value="P:carbohydrate metabolic process"/>
    <property type="evidence" value="ECO:0007669"/>
    <property type="project" value="InterPro"/>
</dbReference>
<evidence type="ECO:0000313" key="5">
    <source>
        <dbReference type="Proteomes" id="UP000593576"/>
    </source>
</evidence>
<feature type="domain" description="Glycosyl-hydrolase family 116 catalytic region" evidence="2">
    <location>
        <begin position="347"/>
        <end position="407"/>
    </location>
</feature>
<feature type="compositionally biased region" description="Low complexity" evidence="1">
    <location>
        <begin position="22"/>
        <end position="38"/>
    </location>
</feature>
<dbReference type="OrthoDB" id="990284at2759"/>
<keyword evidence="5" id="KW-1185">Reference proteome</keyword>
<sequence length="469" mass="53418">MSKFLVFPKELLLELDDDDDNASTLADTTTTPNTTPTTEQERVVHQLIDDLMKSDTDDDEEHGYFKHFESTEEPVSSKSWSSIGAAIAAAMIIPSNAVRTVTFSLAWDCPVANFLGGKTYHRRYTKFYGTDGEAATNIAHDAILENGNWESLIEAWQRPTLKDKRLPEWLAQTYYLQLLMLTWSSISESPQQLSIQRDFAAAVLMHDSNKMKLLHDGQLVSRKVLGAVPHDIGIDDPWFEVNAYCLYNTDRWKDLNTKFVLQVYRDVVATGDKKFVQAVWPSVYVAMAYMDQFDKDACKAASTLACKVGYKDSEDYFWYKFLKAKDVYQKLWNGSYFNYDNSGSRTMAASMIHEGLVDMAFHTASGIFEAAWSEEGLGYSFQTPEAWNIDDQYRSLLYMRPLAIWAMQWAFSTPKLPKQEPKPEVEADSIGKHHAGFSKVARLLKLPQEQESRGVLQAIFDYTCKKILT</sequence>
<evidence type="ECO:0000259" key="3">
    <source>
        <dbReference type="Pfam" id="PF12215"/>
    </source>
</evidence>
<proteinExistence type="predicted"/>
<comment type="caution">
    <text evidence="4">The sequence shown here is derived from an EMBL/GenBank/DDBJ whole genome shotgun (WGS) entry which is preliminary data.</text>
</comment>
<dbReference type="PANTHER" id="PTHR12654:SF3">
    <property type="entry name" value="NON-LYSOSOMAL GLUCOSYLCERAMIDASE"/>
    <property type="match status" value="1"/>
</dbReference>
<dbReference type="InterPro" id="IPR008928">
    <property type="entry name" value="6-hairpin_glycosidase_sf"/>
</dbReference>
<reference evidence="4 5" key="1">
    <citation type="journal article" date="2019" name="Genome Biol. Evol.">
        <title>Insights into the evolution of the New World diploid cottons (Gossypium, subgenus Houzingenia) based on genome sequencing.</title>
        <authorList>
            <person name="Grover C.E."/>
            <person name="Arick M.A. 2nd"/>
            <person name="Thrash A."/>
            <person name="Conover J.L."/>
            <person name="Sanders W.S."/>
            <person name="Peterson D.G."/>
            <person name="Frelichowski J.E."/>
            <person name="Scheffler J.A."/>
            <person name="Scheffler B.E."/>
            <person name="Wendel J.F."/>
        </authorList>
    </citation>
    <scope>NUCLEOTIDE SEQUENCE [LARGE SCALE GENOMIC DNA]</scope>
    <source>
        <strain evidence="4">1</strain>
        <tissue evidence="4">Leaf</tissue>
    </source>
</reference>
<evidence type="ECO:0000259" key="2">
    <source>
        <dbReference type="Pfam" id="PF04685"/>
    </source>
</evidence>
<evidence type="ECO:0000313" key="4">
    <source>
        <dbReference type="EMBL" id="MBA0882071.1"/>
    </source>
</evidence>
<feature type="domain" description="Glycosyl-hydrolase family 116 catalytic region" evidence="2">
    <location>
        <begin position="192"/>
        <end position="296"/>
    </location>
</feature>
<gene>
    <name evidence="4" type="ORF">Goshw_022727</name>
</gene>
<evidence type="ECO:0000256" key="1">
    <source>
        <dbReference type="SAM" id="MobiDB-lite"/>
    </source>
</evidence>
<dbReference type="SUPFAM" id="SSF48208">
    <property type="entry name" value="Six-hairpin glycosidases"/>
    <property type="match status" value="1"/>
</dbReference>
<dbReference type="Proteomes" id="UP000593576">
    <property type="component" value="Unassembled WGS sequence"/>
</dbReference>
<protein>
    <recommendedName>
        <fullName evidence="6">Glycosyl-hydrolase family 116 catalytic region domain-containing protein</fullName>
    </recommendedName>
</protein>
<dbReference type="Pfam" id="PF04685">
    <property type="entry name" value="DUF608"/>
    <property type="match status" value="3"/>
</dbReference>
<dbReference type="InterPro" id="IPR006775">
    <property type="entry name" value="GH116_catalytic"/>
</dbReference>
<organism evidence="4 5">
    <name type="scientific">Gossypium schwendimanii</name>
    <name type="common">Cotton</name>
    <dbReference type="NCBI Taxonomy" id="34291"/>
    <lineage>
        <taxon>Eukaryota</taxon>
        <taxon>Viridiplantae</taxon>
        <taxon>Streptophyta</taxon>
        <taxon>Embryophyta</taxon>
        <taxon>Tracheophyta</taxon>
        <taxon>Spermatophyta</taxon>
        <taxon>Magnoliopsida</taxon>
        <taxon>eudicotyledons</taxon>
        <taxon>Gunneridae</taxon>
        <taxon>Pentapetalae</taxon>
        <taxon>rosids</taxon>
        <taxon>malvids</taxon>
        <taxon>Malvales</taxon>
        <taxon>Malvaceae</taxon>
        <taxon>Malvoideae</taxon>
        <taxon>Gossypium</taxon>
    </lineage>
</organism>
<dbReference type="InterPro" id="IPR024462">
    <property type="entry name" value="GH116_N"/>
</dbReference>
<accession>A0A7J9NFG9</accession>
<feature type="region of interest" description="Disordered" evidence="1">
    <location>
        <begin position="18"/>
        <end position="40"/>
    </location>
</feature>
<dbReference type="PANTHER" id="PTHR12654">
    <property type="entry name" value="BILE ACID BETA-GLUCOSIDASE-RELATED"/>
    <property type="match status" value="1"/>
</dbReference>
<feature type="domain" description="Glycosyl-hydrolase family 116 catalytic region" evidence="2">
    <location>
        <begin position="297"/>
        <end position="344"/>
    </location>
</feature>
<dbReference type="AlphaFoldDB" id="A0A7J9NFG9"/>
<dbReference type="EMBL" id="JABFAF010326227">
    <property type="protein sequence ID" value="MBA0882071.1"/>
    <property type="molecule type" value="Genomic_DNA"/>
</dbReference>
<dbReference type="GO" id="GO:0008422">
    <property type="term" value="F:beta-glucosidase activity"/>
    <property type="evidence" value="ECO:0007669"/>
    <property type="project" value="TreeGrafter"/>
</dbReference>
<dbReference type="InterPro" id="IPR052566">
    <property type="entry name" value="Non-lysos_glucosylceramidase"/>
</dbReference>
<name>A0A7J9NFG9_GOSSC</name>
<dbReference type="Pfam" id="PF12215">
    <property type="entry name" value="Glyco_hydr_116N"/>
    <property type="match status" value="1"/>
</dbReference>
<feature type="domain" description="Glycosyl-hydrolase family 116 N-terminal" evidence="3">
    <location>
        <begin position="58"/>
        <end position="149"/>
    </location>
</feature>
<evidence type="ECO:0008006" key="6">
    <source>
        <dbReference type="Google" id="ProtNLM"/>
    </source>
</evidence>